<dbReference type="PRINTS" id="PR00040">
    <property type="entry name" value="HTHMERR"/>
</dbReference>
<keyword evidence="5" id="KW-1185">Reference proteome</keyword>
<proteinExistence type="predicted"/>
<feature type="domain" description="HTH merR-type" evidence="3">
    <location>
        <begin position="4"/>
        <end position="73"/>
    </location>
</feature>
<keyword evidence="2" id="KW-0175">Coiled coil</keyword>
<dbReference type="SUPFAM" id="SSF46955">
    <property type="entry name" value="Putative DNA-binding domain"/>
    <property type="match status" value="1"/>
</dbReference>
<evidence type="ECO:0000313" key="5">
    <source>
        <dbReference type="Proteomes" id="UP001164803"/>
    </source>
</evidence>
<dbReference type="InterPro" id="IPR009061">
    <property type="entry name" value="DNA-bd_dom_put_sf"/>
</dbReference>
<sequence length="132" mass="15707">MEQAFTIQEIAAITGLSVHTLRYYERIGLLDPVSRTENGYRSYSAKDIAWVEFLNRLRVTGMPIRTMQEFASLRRKGDATVRERRELLEQHETNIRAHMAELEQNLRQIEKKIDLYKEMEEKHDTQDRTFSF</sequence>
<protein>
    <submittedName>
        <fullName evidence="4">MerR family transcriptional regulator</fullName>
    </submittedName>
</protein>
<dbReference type="InterPro" id="IPR000551">
    <property type="entry name" value="MerR-type_HTH_dom"/>
</dbReference>
<accession>A0ABY6Z498</accession>
<gene>
    <name evidence="4" type="ORF">NZD86_02705</name>
</gene>
<evidence type="ECO:0000256" key="1">
    <source>
        <dbReference type="ARBA" id="ARBA00023125"/>
    </source>
</evidence>
<dbReference type="SMART" id="SM00422">
    <property type="entry name" value="HTH_MERR"/>
    <property type="match status" value="1"/>
</dbReference>
<evidence type="ECO:0000256" key="2">
    <source>
        <dbReference type="SAM" id="Coils"/>
    </source>
</evidence>
<name>A0ABY6Z498_9BACL</name>
<dbReference type="CDD" id="cd01109">
    <property type="entry name" value="HTH_YyaN"/>
    <property type="match status" value="1"/>
</dbReference>
<dbReference type="PROSITE" id="PS50937">
    <property type="entry name" value="HTH_MERR_2"/>
    <property type="match status" value="1"/>
</dbReference>
<dbReference type="Gene3D" id="1.10.1660.10">
    <property type="match status" value="1"/>
</dbReference>
<feature type="coiled-coil region" evidence="2">
    <location>
        <begin position="85"/>
        <end position="122"/>
    </location>
</feature>
<dbReference type="Pfam" id="PF13411">
    <property type="entry name" value="MerR_1"/>
    <property type="match status" value="1"/>
</dbReference>
<evidence type="ECO:0000259" key="3">
    <source>
        <dbReference type="PROSITE" id="PS50937"/>
    </source>
</evidence>
<dbReference type="RefSeq" id="WP_268044959.1">
    <property type="nucleotide sequence ID" value="NZ_CP104064.1"/>
</dbReference>
<reference evidence="4" key="1">
    <citation type="submission" date="2022-08" db="EMBL/GenBank/DDBJ databases">
        <title>Alicyclobacillus dauci DSM2870, complete genome.</title>
        <authorList>
            <person name="Wang Q."/>
            <person name="Cai R."/>
            <person name="Wang Z."/>
        </authorList>
    </citation>
    <scope>NUCLEOTIDE SEQUENCE</scope>
    <source>
        <strain evidence="4">DSM 28700</strain>
    </source>
</reference>
<dbReference type="EMBL" id="CP104064">
    <property type="protein sequence ID" value="WAH37468.1"/>
    <property type="molecule type" value="Genomic_DNA"/>
</dbReference>
<dbReference type="InterPro" id="IPR047057">
    <property type="entry name" value="MerR_fam"/>
</dbReference>
<organism evidence="4 5">
    <name type="scientific">Alicyclobacillus dauci</name>
    <dbReference type="NCBI Taxonomy" id="1475485"/>
    <lineage>
        <taxon>Bacteria</taxon>
        <taxon>Bacillati</taxon>
        <taxon>Bacillota</taxon>
        <taxon>Bacilli</taxon>
        <taxon>Bacillales</taxon>
        <taxon>Alicyclobacillaceae</taxon>
        <taxon>Alicyclobacillus</taxon>
    </lineage>
</organism>
<evidence type="ECO:0000313" key="4">
    <source>
        <dbReference type="EMBL" id="WAH37468.1"/>
    </source>
</evidence>
<dbReference type="Proteomes" id="UP001164803">
    <property type="component" value="Chromosome"/>
</dbReference>
<dbReference type="PANTHER" id="PTHR30204:SF98">
    <property type="entry name" value="HTH-TYPE TRANSCRIPTIONAL REGULATOR ADHR"/>
    <property type="match status" value="1"/>
</dbReference>
<keyword evidence="1" id="KW-0238">DNA-binding</keyword>
<dbReference type="PANTHER" id="PTHR30204">
    <property type="entry name" value="REDOX-CYCLING DRUG-SENSING TRANSCRIPTIONAL ACTIVATOR SOXR"/>
    <property type="match status" value="1"/>
</dbReference>